<gene>
    <name evidence="3" type="ORF">JKF63_02717</name>
</gene>
<dbReference type="InterPro" id="IPR000504">
    <property type="entry name" value="RRM_dom"/>
</dbReference>
<dbReference type="InterPro" id="IPR035979">
    <property type="entry name" value="RBD_domain_sf"/>
</dbReference>
<accession>A0A836L6F7</accession>
<protein>
    <recommendedName>
        <fullName evidence="2">RRM domain-containing protein</fullName>
    </recommendedName>
</protein>
<organism evidence="3 4">
    <name type="scientific">Porcisia hertigi</name>
    <dbReference type="NCBI Taxonomy" id="2761500"/>
    <lineage>
        <taxon>Eukaryota</taxon>
        <taxon>Discoba</taxon>
        <taxon>Euglenozoa</taxon>
        <taxon>Kinetoplastea</taxon>
        <taxon>Metakinetoplastina</taxon>
        <taxon>Trypanosomatida</taxon>
        <taxon>Trypanosomatidae</taxon>
        <taxon>Leishmaniinae</taxon>
        <taxon>Porcisia</taxon>
    </lineage>
</organism>
<reference evidence="3 4" key="1">
    <citation type="submission" date="2021-02" db="EMBL/GenBank/DDBJ databases">
        <title>Porcisia hertigi Genome sequencing and assembly.</title>
        <authorList>
            <person name="Almutairi H."/>
            <person name="Gatherer D."/>
        </authorList>
    </citation>
    <scope>NUCLEOTIDE SEQUENCE [LARGE SCALE GENOMIC DNA]</scope>
    <source>
        <strain evidence="3 4">C119</strain>
    </source>
</reference>
<dbReference type="GO" id="GO:0003723">
    <property type="term" value="F:RNA binding"/>
    <property type="evidence" value="ECO:0007669"/>
    <property type="project" value="InterPro"/>
</dbReference>
<feature type="region of interest" description="Disordered" evidence="1">
    <location>
        <begin position="160"/>
        <end position="187"/>
    </location>
</feature>
<feature type="region of interest" description="Disordered" evidence="1">
    <location>
        <begin position="366"/>
        <end position="453"/>
    </location>
</feature>
<dbReference type="OrthoDB" id="15688at2759"/>
<name>A0A836L6F7_9TRYP</name>
<dbReference type="CDD" id="cd00590">
    <property type="entry name" value="RRM_SF"/>
    <property type="match status" value="1"/>
</dbReference>
<keyword evidence="4" id="KW-1185">Reference proteome</keyword>
<proteinExistence type="predicted"/>
<dbReference type="SUPFAM" id="SSF54928">
    <property type="entry name" value="RNA-binding domain, RBD"/>
    <property type="match status" value="1"/>
</dbReference>
<dbReference type="SMART" id="SM00360">
    <property type="entry name" value="RRM"/>
    <property type="match status" value="1"/>
</dbReference>
<evidence type="ECO:0000259" key="2">
    <source>
        <dbReference type="SMART" id="SM00360"/>
    </source>
</evidence>
<dbReference type="RefSeq" id="XP_067754898.1">
    <property type="nucleotide sequence ID" value="XM_067898741.1"/>
</dbReference>
<dbReference type="AlphaFoldDB" id="A0A836L6F7"/>
<dbReference type="Gene3D" id="3.30.70.330">
    <property type="match status" value="1"/>
</dbReference>
<evidence type="ECO:0000256" key="1">
    <source>
        <dbReference type="SAM" id="MobiDB-lite"/>
    </source>
</evidence>
<dbReference type="GeneID" id="94288818"/>
<sequence>MDLAACDLESYQLARQLHMLPELYKVFVSQVMCYPLFYESLLPTVRSLVRVSLLSLYRRFNASAGSTGGLLLARRYQVDSIRLVLSFLDFPDHQTDRVNFVSHCITAAPLSQLELSPQLRGTAPTLSHSLGATPNSLTPQLSASGAAAAIEPPALSMPRALEDASSGAPSGSASSTTTPANRPTASAGGVVQEMMYKPLFYLRPTSATPHADSATPHFGATTHLYVRMVHPEQLNEESLNTYFGRYGQVDVTTLQRIPLQQYEQYLGDAVTAALHQLFPSAEVGDTLYVQDFIITVDSHQNALHAVRHAYCKELVCIALHDTEAGGGSNTHCLADVNNWMRRHACVWRLRVDSRVIATEASIGAGERATGAAAAEKQRKRARARQRRQERKMKRRSVLGITADELSGGSAKSSTLSLSREVARKDAGSSDRRRSGSSYSSSSTSDSDSAEDDQEGFVPDVVLDGFPYWTTEDQLKVLLQEYGTVAELRLSVDDLSGAFTGCVLVRMASVKEALTLSRAVHNTLYRGFCLTSGVVNERLEVVALEDGREVRRPCPPEQVPPDVTLNERVWV</sequence>
<dbReference type="Pfam" id="PF00076">
    <property type="entry name" value="RRM_1"/>
    <property type="match status" value="1"/>
</dbReference>
<dbReference type="InterPro" id="IPR012677">
    <property type="entry name" value="Nucleotide-bd_a/b_plait_sf"/>
</dbReference>
<dbReference type="Proteomes" id="UP000674318">
    <property type="component" value="Chromosome 32"/>
</dbReference>
<feature type="compositionally biased region" description="Basic and acidic residues" evidence="1">
    <location>
        <begin position="420"/>
        <end position="433"/>
    </location>
</feature>
<feature type="compositionally biased region" description="Basic residues" evidence="1">
    <location>
        <begin position="377"/>
        <end position="396"/>
    </location>
</feature>
<comment type="caution">
    <text evidence="3">The sequence shown here is derived from an EMBL/GenBank/DDBJ whole genome shotgun (WGS) entry which is preliminary data.</text>
</comment>
<evidence type="ECO:0000313" key="4">
    <source>
        <dbReference type="Proteomes" id="UP000674318"/>
    </source>
</evidence>
<evidence type="ECO:0000313" key="3">
    <source>
        <dbReference type="EMBL" id="KAG5496415.1"/>
    </source>
</evidence>
<dbReference type="KEGG" id="phet:94288818"/>
<feature type="domain" description="RRM" evidence="2">
    <location>
        <begin position="459"/>
        <end position="532"/>
    </location>
</feature>
<feature type="compositionally biased region" description="Low complexity" evidence="1">
    <location>
        <begin position="164"/>
        <end position="180"/>
    </location>
</feature>
<dbReference type="EMBL" id="JAFJZO010000032">
    <property type="protein sequence ID" value="KAG5496415.1"/>
    <property type="molecule type" value="Genomic_DNA"/>
</dbReference>
<feature type="compositionally biased region" description="Low complexity" evidence="1">
    <location>
        <begin position="435"/>
        <end position="446"/>
    </location>
</feature>